<dbReference type="InterPro" id="IPR032466">
    <property type="entry name" value="Metal_Hydrolase"/>
</dbReference>
<dbReference type="AlphaFoldDB" id="A0A6A4IAE0"/>
<evidence type="ECO:0000313" key="2">
    <source>
        <dbReference type="Proteomes" id="UP000799118"/>
    </source>
</evidence>
<sequence>MLSLPSPDVLRNVVDAHCHPTDAPSISSESMDKLSINICAMSSKASDQSMVRKLAQSYPDKVIPCFGYHPWFSHLISIRGDLSKEDHFRELFRPSSAEDLAELNALLPGLSDPIPLDNVLQEVRQNLEAFPNAMLGEVGLDRSFRIPYDYDASPHLAVALGRNISLHSVKAHQATMELLASSKAKHGVQWNKISLDMHSCGFSPEMWKDIERRYSNVFISLSTVINSRSPNHIALIKACDPHRILVESDYNDVDLCAQRTWEMVSTVAHVKNWKIETEWREEGDHTAVVHRLKENWIRFKEGNHPTTPSRGKS</sequence>
<dbReference type="PANTHER" id="PTHR47345">
    <property type="entry name" value="CUT9-INTERACTING PROTEIN SCN1"/>
    <property type="match status" value="1"/>
</dbReference>
<name>A0A6A4IAE0_9AGAR</name>
<dbReference type="PANTHER" id="PTHR47345:SF1">
    <property type="entry name" value="CUT9-INTERACTING PROTEIN SCN1"/>
    <property type="match status" value="1"/>
</dbReference>
<reference evidence="1" key="1">
    <citation type="journal article" date="2019" name="Environ. Microbiol.">
        <title>Fungal ecological strategies reflected in gene transcription - a case study of two litter decomposers.</title>
        <authorList>
            <person name="Barbi F."/>
            <person name="Kohler A."/>
            <person name="Barry K."/>
            <person name="Baskaran P."/>
            <person name="Daum C."/>
            <person name="Fauchery L."/>
            <person name="Ihrmark K."/>
            <person name="Kuo A."/>
            <person name="LaButti K."/>
            <person name="Lipzen A."/>
            <person name="Morin E."/>
            <person name="Grigoriev I.V."/>
            <person name="Henrissat B."/>
            <person name="Lindahl B."/>
            <person name="Martin F."/>
        </authorList>
    </citation>
    <scope>NUCLEOTIDE SEQUENCE</scope>
    <source>
        <strain evidence="1">JB14</strain>
    </source>
</reference>
<dbReference type="InterPro" id="IPR001130">
    <property type="entry name" value="TatD-like"/>
</dbReference>
<dbReference type="Gene3D" id="3.20.20.140">
    <property type="entry name" value="Metal-dependent hydrolases"/>
    <property type="match status" value="1"/>
</dbReference>
<dbReference type="SUPFAM" id="SSF51556">
    <property type="entry name" value="Metallo-dependent hydrolases"/>
    <property type="match status" value="1"/>
</dbReference>
<accession>A0A6A4IAE0</accession>
<organism evidence="1 2">
    <name type="scientific">Gymnopus androsaceus JB14</name>
    <dbReference type="NCBI Taxonomy" id="1447944"/>
    <lineage>
        <taxon>Eukaryota</taxon>
        <taxon>Fungi</taxon>
        <taxon>Dikarya</taxon>
        <taxon>Basidiomycota</taxon>
        <taxon>Agaricomycotina</taxon>
        <taxon>Agaricomycetes</taxon>
        <taxon>Agaricomycetidae</taxon>
        <taxon>Agaricales</taxon>
        <taxon>Marasmiineae</taxon>
        <taxon>Omphalotaceae</taxon>
        <taxon>Gymnopus</taxon>
    </lineage>
</organism>
<evidence type="ECO:0000313" key="1">
    <source>
        <dbReference type="EMBL" id="KAE9409112.1"/>
    </source>
</evidence>
<dbReference type="InterPro" id="IPR053044">
    <property type="entry name" value="Metallo-hydrolase/TatD-type"/>
</dbReference>
<dbReference type="OrthoDB" id="413993at2759"/>
<dbReference type="Proteomes" id="UP000799118">
    <property type="component" value="Unassembled WGS sequence"/>
</dbReference>
<protein>
    <submittedName>
        <fullName evidence="1">Metallo-dependent hydrolase</fullName>
    </submittedName>
</protein>
<keyword evidence="1" id="KW-0378">Hydrolase</keyword>
<proteinExistence type="predicted"/>
<dbReference type="GO" id="GO:0016788">
    <property type="term" value="F:hydrolase activity, acting on ester bonds"/>
    <property type="evidence" value="ECO:0007669"/>
    <property type="project" value="InterPro"/>
</dbReference>
<dbReference type="EMBL" id="ML769388">
    <property type="protein sequence ID" value="KAE9409112.1"/>
    <property type="molecule type" value="Genomic_DNA"/>
</dbReference>
<gene>
    <name evidence="1" type="ORF">BT96DRAFT_580911</name>
</gene>
<dbReference type="Pfam" id="PF01026">
    <property type="entry name" value="TatD_DNase"/>
    <property type="match status" value="1"/>
</dbReference>
<keyword evidence="2" id="KW-1185">Reference proteome</keyword>